<protein>
    <submittedName>
        <fullName evidence="1">Uncharacterized protein</fullName>
    </submittedName>
</protein>
<dbReference type="EnsemblMetazoa" id="tetur26g02570.1">
    <property type="protein sequence ID" value="tetur26g02570.1"/>
    <property type="gene ID" value="tetur26g02570"/>
</dbReference>
<proteinExistence type="predicted"/>
<accession>T1KY60</accession>
<keyword evidence="2" id="KW-1185">Reference proteome</keyword>
<organism evidence="1 2">
    <name type="scientific">Tetranychus urticae</name>
    <name type="common">Two-spotted spider mite</name>
    <dbReference type="NCBI Taxonomy" id="32264"/>
    <lineage>
        <taxon>Eukaryota</taxon>
        <taxon>Metazoa</taxon>
        <taxon>Ecdysozoa</taxon>
        <taxon>Arthropoda</taxon>
        <taxon>Chelicerata</taxon>
        <taxon>Arachnida</taxon>
        <taxon>Acari</taxon>
        <taxon>Acariformes</taxon>
        <taxon>Trombidiformes</taxon>
        <taxon>Prostigmata</taxon>
        <taxon>Eleutherengona</taxon>
        <taxon>Raphignathae</taxon>
        <taxon>Tetranychoidea</taxon>
        <taxon>Tetranychidae</taxon>
        <taxon>Tetranychus</taxon>
    </lineage>
</organism>
<dbReference type="Proteomes" id="UP000015104">
    <property type="component" value="Unassembled WGS sequence"/>
</dbReference>
<dbReference type="EMBL" id="CAEY01000699">
    <property type="status" value="NOT_ANNOTATED_CDS"/>
    <property type="molecule type" value="Genomic_DNA"/>
</dbReference>
<dbReference type="HOGENOM" id="CLU_2429907_0_0_1"/>
<evidence type="ECO:0000313" key="1">
    <source>
        <dbReference type="EnsemblMetazoa" id="tetur26g02570.1"/>
    </source>
</evidence>
<reference evidence="2" key="1">
    <citation type="submission" date="2011-08" db="EMBL/GenBank/DDBJ databases">
        <authorList>
            <person name="Rombauts S."/>
        </authorList>
    </citation>
    <scope>NUCLEOTIDE SEQUENCE</scope>
    <source>
        <strain evidence="2">London</strain>
    </source>
</reference>
<sequence>MDARTWSSIALTSFSYSEVETKWLHIMIFLVAWPTRSESQSKYMFANQHSQLNIYFLELKIVACILFESFLILDHHRVWLERLIGSLRLFD</sequence>
<dbReference type="AlphaFoldDB" id="T1KY60"/>
<name>T1KY60_TETUR</name>
<reference evidence="1" key="2">
    <citation type="submission" date="2015-06" db="UniProtKB">
        <authorList>
            <consortium name="EnsemblMetazoa"/>
        </authorList>
    </citation>
    <scope>IDENTIFICATION</scope>
</reference>
<evidence type="ECO:0000313" key="2">
    <source>
        <dbReference type="Proteomes" id="UP000015104"/>
    </source>
</evidence>